<reference evidence="2" key="1">
    <citation type="submission" date="2021-03" db="EMBL/GenBank/DDBJ databases">
        <authorList>
            <person name="Bekaert M."/>
        </authorList>
    </citation>
    <scope>NUCLEOTIDE SEQUENCE</scope>
</reference>
<dbReference type="EMBL" id="CAJPWZ010001465">
    <property type="protein sequence ID" value="CAG2216046.1"/>
    <property type="molecule type" value="Genomic_DNA"/>
</dbReference>
<comment type="caution">
    <text evidence="2">The sequence shown here is derived from an EMBL/GenBank/DDBJ whole genome shotgun (WGS) entry which is preliminary data.</text>
</comment>
<organism evidence="2 3">
    <name type="scientific">Mytilus edulis</name>
    <name type="common">Blue mussel</name>
    <dbReference type="NCBI Taxonomy" id="6550"/>
    <lineage>
        <taxon>Eukaryota</taxon>
        <taxon>Metazoa</taxon>
        <taxon>Spiralia</taxon>
        <taxon>Lophotrochozoa</taxon>
        <taxon>Mollusca</taxon>
        <taxon>Bivalvia</taxon>
        <taxon>Autobranchia</taxon>
        <taxon>Pteriomorphia</taxon>
        <taxon>Mytilida</taxon>
        <taxon>Mytiloidea</taxon>
        <taxon>Mytilidae</taxon>
        <taxon>Mytilinae</taxon>
        <taxon>Mytilus</taxon>
    </lineage>
</organism>
<dbReference type="Proteomes" id="UP000683360">
    <property type="component" value="Unassembled WGS sequence"/>
</dbReference>
<dbReference type="OrthoDB" id="6141038at2759"/>
<sequence length="162" mass="18431">MWIFKSANTDKQDVQFSTEIYEHSGNPEMRTSETPISNNSYGLVSINSVHTYAVVNKIKKNGFQTTEDTYTETSYGEYDRLNGVSKRRTDSKTNLYDSHAGIRNEYDPTYDSSDHGGRKLQLDNDVYDHTDTVSTDGSDYGYSSTLKSKTRNENDVYDKAVK</sequence>
<proteinExistence type="predicted"/>
<feature type="region of interest" description="Disordered" evidence="1">
    <location>
        <begin position="84"/>
        <end position="162"/>
    </location>
</feature>
<name>A0A8S3SD92_MYTED</name>
<feature type="compositionally biased region" description="Basic and acidic residues" evidence="1">
    <location>
        <begin position="100"/>
        <end position="131"/>
    </location>
</feature>
<gene>
    <name evidence="2" type="ORF">MEDL_29788</name>
</gene>
<evidence type="ECO:0000256" key="1">
    <source>
        <dbReference type="SAM" id="MobiDB-lite"/>
    </source>
</evidence>
<feature type="compositionally biased region" description="Basic and acidic residues" evidence="1">
    <location>
        <begin position="150"/>
        <end position="162"/>
    </location>
</feature>
<dbReference type="AlphaFoldDB" id="A0A8S3SD92"/>
<evidence type="ECO:0000313" key="3">
    <source>
        <dbReference type="Proteomes" id="UP000683360"/>
    </source>
</evidence>
<feature type="compositionally biased region" description="Polar residues" evidence="1">
    <location>
        <begin position="132"/>
        <end position="147"/>
    </location>
</feature>
<evidence type="ECO:0000313" key="2">
    <source>
        <dbReference type="EMBL" id="CAG2216046.1"/>
    </source>
</evidence>
<accession>A0A8S3SD92</accession>
<protein>
    <submittedName>
        <fullName evidence="2">Uncharacterized protein</fullName>
    </submittedName>
</protein>
<keyword evidence="3" id="KW-1185">Reference proteome</keyword>